<feature type="compositionally biased region" description="Basic and acidic residues" evidence="1">
    <location>
        <begin position="223"/>
        <end position="233"/>
    </location>
</feature>
<reference evidence="4 5" key="2">
    <citation type="submission" date="2016-05" db="EMBL/GenBank/DDBJ databases">
        <authorList>
            <person name="Naeem Raeece"/>
        </authorList>
    </citation>
    <scope>NUCLEOTIDE SEQUENCE [LARGE SCALE GENOMIC DNA]</scope>
</reference>
<dbReference type="Proteomes" id="UP000078550">
    <property type="component" value="Unassembled WGS sequence"/>
</dbReference>
<evidence type="ECO:0000313" key="4">
    <source>
        <dbReference type="Proteomes" id="UP000078550"/>
    </source>
</evidence>
<sequence>MLTNISEDDLPSVKFDKEIKDKIQYNKLEAYVTGNPKETEINEWIKQFKSNMQEYLVESNLGFLHNHDKRCRDLHYLIYNVKQKILSLKEYIGKKHIWKEEIENFSNNYIFSESDYKCKRILIYYNTNTKILDDFCEDSAFINDKLTNIKNSVHCPKILSAMSTRKDKLKTVRRMDMRKDKYTKIDNNCSTKFLDDIYTPFNCTPIVRSEQAPSVPIPNDNQLDSKEPSEGLKPKSPFPNGQFPATGEEVLTVPGENKENNSIGLVSLPIFGVLALSFFLYKHTPLKSKFHTYFRNNGDTPLNQNYEETEQMLSNIPNLNDMDPESMQYNISYQTL</sequence>
<dbReference type="Proteomes" id="UP000078555">
    <property type="component" value="Unassembled WGS sequence"/>
</dbReference>
<keyword evidence="5" id="KW-1185">Reference proteome</keyword>
<feature type="region of interest" description="Disordered" evidence="1">
    <location>
        <begin position="212"/>
        <end position="246"/>
    </location>
</feature>
<evidence type="ECO:0000313" key="3">
    <source>
        <dbReference type="EMBL" id="SBT57579.1"/>
    </source>
</evidence>
<accession>A0A1A9AMZ7</accession>
<name>A0A1A9AMZ7_PLAOA</name>
<evidence type="ECO:0000313" key="2">
    <source>
        <dbReference type="EMBL" id="SBT54696.1"/>
    </source>
</evidence>
<evidence type="ECO:0000256" key="1">
    <source>
        <dbReference type="SAM" id="MobiDB-lite"/>
    </source>
</evidence>
<dbReference type="AlphaFoldDB" id="A0A1A9AMZ7"/>
<proteinExistence type="predicted"/>
<evidence type="ECO:0000313" key="5">
    <source>
        <dbReference type="Proteomes" id="UP000078555"/>
    </source>
</evidence>
<dbReference type="EMBL" id="FLRE01001915">
    <property type="protein sequence ID" value="SBT57579.1"/>
    <property type="molecule type" value="Genomic_DNA"/>
</dbReference>
<dbReference type="EMBL" id="FLRD01000561">
    <property type="protein sequence ID" value="SBT54696.1"/>
    <property type="molecule type" value="Genomic_DNA"/>
</dbReference>
<organism evidence="3 4">
    <name type="scientific">Plasmodium ovale wallikeri</name>
    <dbReference type="NCBI Taxonomy" id="864142"/>
    <lineage>
        <taxon>Eukaryota</taxon>
        <taxon>Sar</taxon>
        <taxon>Alveolata</taxon>
        <taxon>Apicomplexa</taxon>
        <taxon>Aconoidasida</taxon>
        <taxon>Haemosporida</taxon>
        <taxon>Plasmodiidae</taxon>
        <taxon>Plasmodium</taxon>
        <taxon>Plasmodium (Plasmodium)</taxon>
    </lineage>
</organism>
<reference evidence="3" key="1">
    <citation type="submission" date="2016-05" db="EMBL/GenBank/DDBJ databases">
        <authorList>
            <person name="Lavstsen T."/>
            <person name="Jespersen J.S."/>
        </authorList>
    </citation>
    <scope>NUCLEOTIDE SEQUENCE [LARGE SCALE GENOMIC DNA]</scope>
</reference>
<gene>
    <name evidence="2" type="ORF">POVWA1_066760</name>
    <name evidence="3" type="ORF">POVWA2_080490</name>
</gene>
<protein>
    <submittedName>
        <fullName evidence="3">PIR Superfamily Protein</fullName>
    </submittedName>
</protein>